<dbReference type="Proteomes" id="UP000642070">
    <property type="component" value="Unassembled WGS sequence"/>
</dbReference>
<proteinExistence type="predicted"/>
<keyword evidence="3" id="KW-1185">Reference proteome</keyword>
<feature type="compositionally biased region" description="Basic residues" evidence="1">
    <location>
        <begin position="29"/>
        <end position="38"/>
    </location>
</feature>
<sequence>MSEEPRQEPKQEPRQGPELARAAVEAALAKHRAKPRRKQVTEQQVRRRGGYTGPGPDPRDPQPFGDVLQRLVKQRGWQRPTAEAKVFGEWAQVVGEDVAAHCRPLKLEQGELTVEAESTAWATQLRMLAGKLLARIAGEVGHNVVTKLHIQGPTTPSWSRGPRRIRGRGPRDTYG</sequence>
<dbReference type="PANTHER" id="PTHR36456">
    <property type="entry name" value="UPF0232 PROTEIN SCO3875"/>
    <property type="match status" value="1"/>
</dbReference>
<feature type="compositionally biased region" description="Basic and acidic residues" evidence="1">
    <location>
        <begin position="1"/>
        <end position="15"/>
    </location>
</feature>
<dbReference type="RefSeq" id="WP_229834187.1">
    <property type="nucleotide sequence ID" value="NZ_BMPI01000004.1"/>
</dbReference>
<evidence type="ECO:0000313" key="2">
    <source>
        <dbReference type="EMBL" id="GGM09889.1"/>
    </source>
</evidence>
<dbReference type="PANTHER" id="PTHR36456:SF1">
    <property type="entry name" value="UPF0232 PROTEIN SCO3875"/>
    <property type="match status" value="1"/>
</dbReference>
<evidence type="ECO:0000256" key="1">
    <source>
        <dbReference type="SAM" id="MobiDB-lite"/>
    </source>
</evidence>
<feature type="region of interest" description="Disordered" evidence="1">
    <location>
        <begin position="1"/>
        <end position="65"/>
    </location>
</feature>
<accession>A0A917T3Z7</accession>
<protein>
    <submittedName>
        <fullName evidence="2">Uncharacterized protein</fullName>
    </submittedName>
</protein>
<dbReference type="AlphaFoldDB" id="A0A917T3Z7"/>
<comment type="caution">
    <text evidence="2">The sequence shown here is derived from an EMBL/GenBank/DDBJ whole genome shotgun (WGS) entry which is preliminary data.</text>
</comment>
<reference evidence="2" key="1">
    <citation type="journal article" date="2014" name="Int. J. Syst. Evol. Microbiol.">
        <title>Complete genome sequence of Corynebacterium casei LMG S-19264T (=DSM 44701T), isolated from a smear-ripened cheese.</title>
        <authorList>
            <consortium name="US DOE Joint Genome Institute (JGI-PGF)"/>
            <person name="Walter F."/>
            <person name="Albersmeier A."/>
            <person name="Kalinowski J."/>
            <person name="Ruckert C."/>
        </authorList>
    </citation>
    <scope>NUCLEOTIDE SEQUENCE</scope>
    <source>
        <strain evidence="2">JCM 19831</strain>
    </source>
</reference>
<dbReference type="Pfam" id="PF05258">
    <property type="entry name" value="DciA"/>
    <property type="match status" value="1"/>
</dbReference>
<dbReference type="InterPro" id="IPR007922">
    <property type="entry name" value="DciA-like"/>
</dbReference>
<reference evidence="2" key="2">
    <citation type="submission" date="2020-09" db="EMBL/GenBank/DDBJ databases">
        <authorList>
            <person name="Sun Q."/>
            <person name="Ohkuma M."/>
        </authorList>
    </citation>
    <scope>NUCLEOTIDE SEQUENCE</scope>
    <source>
        <strain evidence="2">JCM 19831</strain>
    </source>
</reference>
<evidence type="ECO:0000313" key="3">
    <source>
        <dbReference type="Proteomes" id="UP000642070"/>
    </source>
</evidence>
<feature type="region of interest" description="Disordered" evidence="1">
    <location>
        <begin position="151"/>
        <end position="175"/>
    </location>
</feature>
<feature type="compositionally biased region" description="Low complexity" evidence="1">
    <location>
        <begin position="16"/>
        <end position="27"/>
    </location>
</feature>
<dbReference type="EMBL" id="BMPI01000004">
    <property type="protein sequence ID" value="GGM09889.1"/>
    <property type="molecule type" value="Genomic_DNA"/>
</dbReference>
<name>A0A917T3Z7_9ACTN</name>
<gene>
    <name evidence="2" type="ORF">GCM10007977_008790</name>
</gene>
<organism evidence="2 3">
    <name type="scientific">Dactylosporangium sucinum</name>
    <dbReference type="NCBI Taxonomy" id="1424081"/>
    <lineage>
        <taxon>Bacteria</taxon>
        <taxon>Bacillati</taxon>
        <taxon>Actinomycetota</taxon>
        <taxon>Actinomycetes</taxon>
        <taxon>Micromonosporales</taxon>
        <taxon>Micromonosporaceae</taxon>
        <taxon>Dactylosporangium</taxon>
    </lineage>
</organism>